<dbReference type="Gene3D" id="1.10.260.40">
    <property type="entry name" value="lambda repressor-like DNA-binding domains"/>
    <property type="match status" value="1"/>
</dbReference>
<dbReference type="InterPro" id="IPR000843">
    <property type="entry name" value="HTH_LacI"/>
</dbReference>
<dbReference type="PANTHER" id="PTHR30146:SF152">
    <property type="entry name" value="TRANSCRIPTIONAL REGULATORY PROTEIN"/>
    <property type="match status" value="1"/>
</dbReference>
<evidence type="ECO:0000259" key="4">
    <source>
        <dbReference type="PROSITE" id="PS50932"/>
    </source>
</evidence>
<dbReference type="CDD" id="cd06307">
    <property type="entry name" value="PBP1_sugar_binding"/>
    <property type="match status" value="1"/>
</dbReference>
<keyword evidence="1" id="KW-0805">Transcription regulation</keyword>
<keyword evidence="2" id="KW-0238">DNA-binding</keyword>
<dbReference type="InterPro" id="IPR010982">
    <property type="entry name" value="Lambda_DNA-bd_dom_sf"/>
</dbReference>
<evidence type="ECO:0000256" key="2">
    <source>
        <dbReference type="ARBA" id="ARBA00023125"/>
    </source>
</evidence>
<dbReference type="SMART" id="SM00354">
    <property type="entry name" value="HTH_LACI"/>
    <property type="match status" value="1"/>
</dbReference>
<dbReference type="EMBL" id="JAUSRF010000019">
    <property type="protein sequence ID" value="MDP9839738.1"/>
    <property type="molecule type" value="Genomic_DNA"/>
</dbReference>
<keyword evidence="6" id="KW-1185">Reference proteome</keyword>
<evidence type="ECO:0000313" key="5">
    <source>
        <dbReference type="EMBL" id="MDP9839738.1"/>
    </source>
</evidence>
<gene>
    <name evidence="5" type="ORF">J2T09_004518</name>
</gene>
<dbReference type="Pfam" id="PF00356">
    <property type="entry name" value="LacI"/>
    <property type="match status" value="1"/>
</dbReference>
<sequence length="337" mass="37340">MSKATARDIAEAAGLSLSTVDRVLNNRGGVSQDKERRVLEWARRLNIDRALNQRVARTLRIAVLLQPRENPFHASVQRSFEAATRQFSRFNLQFNIHHIDPGRSETTVALIRHLMECCDGLAIVSAQDEEVAAALRTFTASGKPVVTLVTDMRGADRFAYVGPDNRRAGRVAGDLMGRLLGKGGGDVVIISGMLSMIGHEEREMGFRAVLRERYPACRVAEVLESRERAELAGDLVFSALKNNDDIRGIYNASAGALSVVKAIRTLGRRDDITFITHELTEDRRQLLREGLIDVIIDQDPAFEVKTAVEVFAHHFGRSDEAPASLITPIHIHMIENG</sequence>
<reference evidence="5 6" key="1">
    <citation type="submission" date="2023-07" db="EMBL/GenBank/DDBJ databases">
        <title>Sorghum-associated microbial communities from plants grown in Nebraska, USA.</title>
        <authorList>
            <person name="Schachtman D."/>
        </authorList>
    </citation>
    <scope>NUCLEOTIDE SEQUENCE [LARGE SCALE GENOMIC DNA]</scope>
    <source>
        <strain evidence="5 6">DS1307</strain>
    </source>
</reference>
<dbReference type="CDD" id="cd01392">
    <property type="entry name" value="HTH_LacI"/>
    <property type="match status" value="1"/>
</dbReference>
<dbReference type="Gene3D" id="3.40.50.2300">
    <property type="match status" value="2"/>
</dbReference>
<dbReference type="SUPFAM" id="SSF47413">
    <property type="entry name" value="lambda repressor-like DNA-binding domains"/>
    <property type="match status" value="1"/>
</dbReference>
<comment type="caution">
    <text evidence="5">The sequence shown here is derived from an EMBL/GenBank/DDBJ whole genome shotgun (WGS) entry which is preliminary data.</text>
</comment>
<accession>A0ABT9PZ23</accession>
<dbReference type="SUPFAM" id="SSF53822">
    <property type="entry name" value="Periplasmic binding protein-like I"/>
    <property type="match status" value="1"/>
</dbReference>
<name>A0ABT9PZ23_9HYPH</name>
<dbReference type="InterPro" id="IPR025997">
    <property type="entry name" value="SBP_2_dom"/>
</dbReference>
<dbReference type="PROSITE" id="PS50932">
    <property type="entry name" value="HTH_LACI_2"/>
    <property type="match status" value="1"/>
</dbReference>
<dbReference type="Pfam" id="PF13407">
    <property type="entry name" value="Peripla_BP_4"/>
    <property type="match status" value="1"/>
</dbReference>
<dbReference type="Proteomes" id="UP001241472">
    <property type="component" value="Unassembled WGS sequence"/>
</dbReference>
<evidence type="ECO:0000256" key="3">
    <source>
        <dbReference type="ARBA" id="ARBA00023163"/>
    </source>
</evidence>
<protein>
    <submittedName>
        <fullName evidence="5">LacI family transcriptional regulator</fullName>
    </submittedName>
</protein>
<feature type="domain" description="HTH lacI-type" evidence="4">
    <location>
        <begin position="4"/>
        <end position="58"/>
    </location>
</feature>
<evidence type="ECO:0000313" key="6">
    <source>
        <dbReference type="Proteomes" id="UP001241472"/>
    </source>
</evidence>
<dbReference type="InterPro" id="IPR028082">
    <property type="entry name" value="Peripla_BP_I"/>
</dbReference>
<dbReference type="PANTHER" id="PTHR30146">
    <property type="entry name" value="LACI-RELATED TRANSCRIPTIONAL REPRESSOR"/>
    <property type="match status" value="1"/>
</dbReference>
<evidence type="ECO:0000256" key="1">
    <source>
        <dbReference type="ARBA" id="ARBA00023015"/>
    </source>
</evidence>
<organism evidence="5 6">
    <name type="scientific">Neorhizobium huautlense</name>
    <dbReference type="NCBI Taxonomy" id="67774"/>
    <lineage>
        <taxon>Bacteria</taxon>
        <taxon>Pseudomonadati</taxon>
        <taxon>Pseudomonadota</taxon>
        <taxon>Alphaproteobacteria</taxon>
        <taxon>Hyphomicrobiales</taxon>
        <taxon>Rhizobiaceae</taxon>
        <taxon>Rhizobium/Agrobacterium group</taxon>
        <taxon>Neorhizobium</taxon>
    </lineage>
</organism>
<dbReference type="RefSeq" id="WP_306838684.1">
    <property type="nucleotide sequence ID" value="NZ_JAUSRF010000019.1"/>
</dbReference>
<proteinExistence type="predicted"/>
<keyword evidence="3" id="KW-0804">Transcription</keyword>